<gene>
    <name evidence="9" type="ORF">GSONMT00049528001</name>
</gene>
<dbReference type="GO" id="GO:0005891">
    <property type="term" value="C:voltage-gated calcium channel complex"/>
    <property type="evidence" value="ECO:0007669"/>
    <property type="project" value="TreeGrafter"/>
</dbReference>
<dbReference type="InterPro" id="IPR013608">
    <property type="entry name" value="VWA_N"/>
</dbReference>
<evidence type="ECO:0000256" key="2">
    <source>
        <dbReference type="ARBA" id="ARBA00022692"/>
    </source>
</evidence>
<evidence type="ECO:0000256" key="5">
    <source>
        <dbReference type="ARBA" id="ARBA00022989"/>
    </source>
</evidence>
<dbReference type="SUPFAM" id="SSF53300">
    <property type="entry name" value="vWA-like"/>
    <property type="match status" value="1"/>
</dbReference>
<dbReference type="GO" id="GO:0005245">
    <property type="term" value="F:voltage-gated calcium channel activity"/>
    <property type="evidence" value="ECO:0007669"/>
    <property type="project" value="TreeGrafter"/>
</dbReference>
<dbReference type="PANTHER" id="PTHR10166:SF56">
    <property type="entry name" value="VOLTAGE-DEPENDENT CALCIUM CHANNEL SUBUNIT ALPHA-2_DELTA-3 ISOFORM X1"/>
    <property type="match status" value="1"/>
</dbReference>
<name>A0A060XY80_ONCMY</name>
<feature type="domain" description="VWA N-terminal" evidence="8">
    <location>
        <begin position="14"/>
        <end position="117"/>
    </location>
</feature>
<dbReference type="PANTHER" id="PTHR10166">
    <property type="entry name" value="VOLTAGE-DEPENDENT CALCIUM CHANNEL SUBUNIT ALPHA-2/DELTA-RELATED"/>
    <property type="match status" value="1"/>
</dbReference>
<evidence type="ECO:0000313" key="10">
    <source>
        <dbReference type="Proteomes" id="UP000193380"/>
    </source>
</evidence>
<evidence type="ECO:0000256" key="7">
    <source>
        <dbReference type="ARBA" id="ARBA00023180"/>
    </source>
</evidence>
<evidence type="ECO:0000259" key="8">
    <source>
        <dbReference type="Pfam" id="PF08399"/>
    </source>
</evidence>
<keyword evidence="2" id="KW-0812">Transmembrane</keyword>
<dbReference type="PaxDb" id="8022-A0A060XY80"/>
<organism evidence="9 10">
    <name type="scientific">Oncorhynchus mykiss</name>
    <name type="common">Rainbow trout</name>
    <name type="synonym">Salmo gairdneri</name>
    <dbReference type="NCBI Taxonomy" id="8022"/>
    <lineage>
        <taxon>Eukaryota</taxon>
        <taxon>Metazoa</taxon>
        <taxon>Chordata</taxon>
        <taxon>Craniata</taxon>
        <taxon>Vertebrata</taxon>
        <taxon>Euteleostomi</taxon>
        <taxon>Actinopterygii</taxon>
        <taxon>Neopterygii</taxon>
        <taxon>Teleostei</taxon>
        <taxon>Protacanthopterygii</taxon>
        <taxon>Salmoniformes</taxon>
        <taxon>Salmonidae</taxon>
        <taxon>Salmoninae</taxon>
        <taxon>Oncorhynchus</taxon>
    </lineage>
</organism>
<keyword evidence="3" id="KW-0732">Signal</keyword>
<dbReference type="Proteomes" id="UP000193380">
    <property type="component" value="Unassembled WGS sequence"/>
</dbReference>
<dbReference type="InterPro" id="IPR036465">
    <property type="entry name" value="vWFA_dom_sf"/>
</dbReference>
<accession>A0A060XY80</accession>
<keyword evidence="4" id="KW-0106">Calcium</keyword>
<protein>
    <recommendedName>
        <fullName evidence="8">VWA N-terminal domain-containing protein</fullName>
    </recommendedName>
</protein>
<evidence type="ECO:0000256" key="4">
    <source>
        <dbReference type="ARBA" id="ARBA00022837"/>
    </source>
</evidence>
<keyword evidence="7" id="KW-0325">Glycoprotein</keyword>
<evidence type="ECO:0000256" key="3">
    <source>
        <dbReference type="ARBA" id="ARBA00022729"/>
    </source>
</evidence>
<proteinExistence type="predicted"/>
<sequence length="263" mass="29444">MLLLSLRSGLFPSPQYEYFNAVLINEVDEEGNNVELGGEFVLEPNDHFNNLSVNLSLSVVQVPTNMYNKDPAIVNGVYWSEALNKVFVDNFEKDPSLIWQYFGSAKGFFRQYPGVKWHPDEHGVIAFDCRNRKWYIQAATSPKDMVILVDVSGSMKGLRLTIARQTVSSILDTLGDDDFFNIIAVSIINDLFVGVGFCVCVNLSHFREHLDKLFAKGIGLLGDALTEAFTILNDVSSASDFNTVKVNSFIHSFTTDIAQRNIQ</sequence>
<reference evidence="9" key="2">
    <citation type="submission" date="2014-03" db="EMBL/GenBank/DDBJ databases">
        <authorList>
            <person name="Genoscope - CEA"/>
        </authorList>
    </citation>
    <scope>NUCLEOTIDE SEQUENCE</scope>
</reference>
<comment type="subcellular location">
    <subcellularLocation>
        <location evidence="1">Membrane</location>
        <topology evidence="1">Single-pass type I membrane protein</topology>
    </subcellularLocation>
</comment>
<keyword evidence="6" id="KW-0472">Membrane</keyword>
<dbReference type="InterPro" id="IPR051173">
    <property type="entry name" value="Ca_channel_alpha-2/delta"/>
</dbReference>
<dbReference type="AlphaFoldDB" id="A0A060XY80"/>
<dbReference type="Gene3D" id="3.40.50.410">
    <property type="entry name" value="von Willebrand factor, type A domain"/>
    <property type="match status" value="1"/>
</dbReference>
<dbReference type="EMBL" id="FR906502">
    <property type="protein sequence ID" value="CDQ84633.1"/>
    <property type="molecule type" value="Genomic_DNA"/>
</dbReference>
<keyword evidence="5" id="KW-1133">Transmembrane helix</keyword>
<evidence type="ECO:0000256" key="6">
    <source>
        <dbReference type="ARBA" id="ARBA00023136"/>
    </source>
</evidence>
<evidence type="ECO:0000256" key="1">
    <source>
        <dbReference type="ARBA" id="ARBA00004479"/>
    </source>
</evidence>
<evidence type="ECO:0000313" key="9">
    <source>
        <dbReference type="EMBL" id="CDQ84633.1"/>
    </source>
</evidence>
<reference evidence="9" key="1">
    <citation type="journal article" date="2014" name="Nat. Commun.">
        <title>The rainbow trout genome provides novel insights into evolution after whole-genome duplication in vertebrates.</title>
        <authorList>
            <person name="Berthelot C."/>
            <person name="Brunet F."/>
            <person name="Chalopin D."/>
            <person name="Juanchich A."/>
            <person name="Bernard M."/>
            <person name="Noel B."/>
            <person name="Bento P."/>
            <person name="Da Silva C."/>
            <person name="Labadie K."/>
            <person name="Alberti A."/>
            <person name="Aury J.M."/>
            <person name="Louis A."/>
            <person name="Dehais P."/>
            <person name="Bardou P."/>
            <person name="Montfort J."/>
            <person name="Klopp C."/>
            <person name="Cabau C."/>
            <person name="Gaspin C."/>
            <person name="Thorgaard G.H."/>
            <person name="Boussaha M."/>
            <person name="Quillet E."/>
            <person name="Guyomard R."/>
            <person name="Galiana D."/>
            <person name="Bobe J."/>
            <person name="Volff J.N."/>
            <person name="Genet C."/>
            <person name="Wincker P."/>
            <person name="Jaillon O."/>
            <person name="Roest Crollius H."/>
            <person name="Guiguen Y."/>
        </authorList>
    </citation>
    <scope>NUCLEOTIDE SEQUENCE [LARGE SCALE GENOMIC DNA]</scope>
</reference>
<dbReference type="Pfam" id="PF08399">
    <property type="entry name" value="VWA_N"/>
    <property type="match status" value="1"/>
</dbReference>
<dbReference type="STRING" id="8022.A0A060XY80"/>